<accession>W2R6N1</accession>
<evidence type="ECO:0000313" key="2">
    <source>
        <dbReference type="EMBL" id="ETN20180.1"/>
    </source>
</evidence>
<dbReference type="AlphaFoldDB" id="W2R6N1"/>
<name>W2R6N1_PHYN3</name>
<feature type="region of interest" description="Disordered" evidence="1">
    <location>
        <begin position="1"/>
        <end position="31"/>
    </location>
</feature>
<dbReference type="GeneID" id="20189840"/>
<dbReference type="VEuPathDB" id="FungiDB:PPTG_21241"/>
<reference evidence="3" key="1">
    <citation type="submission" date="2011-12" db="EMBL/GenBank/DDBJ databases">
        <authorList>
            <consortium name="The Broad Institute Genome Sequencing Platform"/>
            <person name="Russ C."/>
            <person name="Tyler B."/>
            <person name="Panabieres F."/>
            <person name="Shan W."/>
            <person name="Tripathy S."/>
            <person name="Grunwald N."/>
            <person name="Machado M."/>
            <person name="Young S.K."/>
            <person name="Zeng Q."/>
            <person name="Gargeya S."/>
            <person name="Fitzgerald M."/>
            <person name="Haas B."/>
            <person name="Abouelleil A."/>
            <person name="Alvarado L."/>
            <person name="Arachchi H.M."/>
            <person name="Berlin A."/>
            <person name="Chapman S.B."/>
            <person name="Gearin G."/>
            <person name="Goldberg J."/>
            <person name="Griggs A."/>
            <person name="Gujja S."/>
            <person name="Hansen M."/>
            <person name="Heiman D."/>
            <person name="Howarth C."/>
            <person name="Larimer J."/>
            <person name="Lui A."/>
            <person name="MacDonald P.J.P."/>
            <person name="McCowen C."/>
            <person name="Montmayeur A."/>
            <person name="Murphy C."/>
            <person name="Neiman D."/>
            <person name="Pearson M."/>
            <person name="Priest M."/>
            <person name="Roberts A."/>
            <person name="Saif S."/>
            <person name="Shea T."/>
            <person name="Sisk P."/>
            <person name="Stolte C."/>
            <person name="Sykes S."/>
            <person name="Wortman J."/>
            <person name="Nusbaum C."/>
            <person name="Birren B."/>
        </authorList>
    </citation>
    <scope>NUCLEOTIDE SEQUENCE [LARGE SCALE GENOMIC DNA]</scope>
    <source>
        <strain evidence="3">INRA-310</strain>
    </source>
</reference>
<organism evidence="2 3">
    <name type="scientific">Phytophthora nicotianae (strain INRA-310)</name>
    <name type="common">Phytophthora parasitica</name>
    <dbReference type="NCBI Taxonomy" id="761204"/>
    <lineage>
        <taxon>Eukaryota</taxon>
        <taxon>Sar</taxon>
        <taxon>Stramenopiles</taxon>
        <taxon>Oomycota</taxon>
        <taxon>Peronosporomycetes</taxon>
        <taxon>Peronosporales</taxon>
        <taxon>Peronosporaceae</taxon>
        <taxon>Phytophthora</taxon>
    </lineage>
</organism>
<protein>
    <submittedName>
        <fullName evidence="2">Uncharacterized protein</fullName>
    </submittedName>
</protein>
<dbReference type="Proteomes" id="UP000018817">
    <property type="component" value="Unassembled WGS sequence"/>
</dbReference>
<evidence type="ECO:0000256" key="1">
    <source>
        <dbReference type="SAM" id="MobiDB-lite"/>
    </source>
</evidence>
<sequence>MAQTTRRKKVTSWKNYRLRKQQFKQAKPPKP</sequence>
<gene>
    <name evidence="2" type="ORF">PPTG_21241</name>
</gene>
<dbReference type="EMBL" id="KI669564">
    <property type="protein sequence ID" value="ETN20180.1"/>
    <property type="molecule type" value="Genomic_DNA"/>
</dbReference>
<proteinExistence type="predicted"/>
<dbReference type="RefSeq" id="XP_008894742.1">
    <property type="nucleotide sequence ID" value="XM_008896494.1"/>
</dbReference>
<reference evidence="2 3" key="2">
    <citation type="submission" date="2013-11" db="EMBL/GenBank/DDBJ databases">
        <title>The Genome Sequence of Phytophthora parasitica INRA-310.</title>
        <authorList>
            <consortium name="The Broad Institute Genomics Platform"/>
            <person name="Russ C."/>
            <person name="Tyler B."/>
            <person name="Panabieres F."/>
            <person name="Shan W."/>
            <person name="Tripathy S."/>
            <person name="Grunwald N."/>
            <person name="Machado M."/>
            <person name="Johnson C.S."/>
            <person name="Arredondo F."/>
            <person name="Hong C."/>
            <person name="Coffey M."/>
            <person name="Young S.K."/>
            <person name="Zeng Q."/>
            <person name="Gargeya S."/>
            <person name="Fitzgerald M."/>
            <person name="Abouelleil A."/>
            <person name="Alvarado L."/>
            <person name="Chapman S.B."/>
            <person name="Gainer-Dewar J."/>
            <person name="Goldberg J."/>
            <person name="Griggs A."/>
            <person name="Gujja S."/>
            <person name="Hansen M."/>
            <person name="Howarth C."/>
            <person name="Imamovic A."/>
            <person name="Ireland A."/>
            <person name="Larimer J."/>
            <person name="McCowan C."/>
            <person name="Murphy C."/>
            <person name="Pearson M."/>
            <person name="Poon T.W."/>
            <person name="Priest M."/>
            <person name="Roberts A."/>
            <person name="Saif S."/>
            <person name="Shea T."/>
            <person name="Sykes S."/>
            <person name="Wortman J."/>
            <person name="Nusbaum C."/>
            <person name="Birren B."/>
        </authorList>
    </citation>
    <scope>NUCLEOTIDE SEQUENCE [LARGE SCALE GENOMIC DNA]</scope>
    <source>
        <strain evidence="2 3">INRA-310</strain>
    </source>
</reference>
<evidence type="ECO:0000313" key="3">
    <source>
        <dbReference type="Proteomes" id="UP000018817"/>
    </source>
</evidence>